<evidence type="ECO:0000256" key="2">
    <source>
        <dbReference type="SAM" id="SignalP"/>
    </source>
</evidence>
<keyword evidence="2" id="KW-0732">Signal</keyword>
<name>A0A919R5B8_9ACTN</name>
<reference evidence="3" key="1">
    <citation type="submission" date="2021-01" db="EMBL/GenBank/DDBJ databases">
        <title>Whole genome shotgun sequence of Sphaerisporangium rufum NBRC 109079.</title>
        <authorList>
            <person name="Komaki H."/>
            <person name="Tamura T."/>
        </authorList>
    </citation>
    <scope>NUCLEOTIDE SEQUENCE</scope>
    <source>
        <strain evidence="3">NBRC 109079</strain>
    </source>
</reference>
<evidence type="ECO:0000256" key="1">
    <source>
        <dbReference type="SAM" id="MobiDB-lite"/>
    </source>
</evidence>
<evidence type="ECO:0008006" key="5">
    <source>
        <dbReference type="Google" id="ProtNLM"/>
    </source>
</evidence>
<dbReference type="EMBL" id="BOOU01000058">
    <property type="protein sequence ID" value="GII79403.1"/>
    <property type="molecule type" value="Genomic_DNA"/>
</dbReference>
<proteinExistence type="predicted"/>
<feature type="compositionally biased region" description="Pro residues" evidence="1">
    <location>
        <begin position="118"/>
        <end position="129"/>
    </location>
</feature>
<dbReference type="AlphaFoldDB" id="A0A919R5B8"/>
<sequence>MKSCRLLLAVPLLALATACGGTATAGPGDAAGPVGTSAAAPDDARVKWARCLRENGVPDFPDNPDDVPSSGVAISDEAFKACEKYHPGKRIDTKDPAYLDRMTKLARCLRGKGIDFPDPGPNGELPPPDFDGGNKEKFAAALKACDFTGLNK</sequence>
<feature type="chain" id="PRO_5038667920" description="Lipoprotein" evidence="2">
    <location>
        <begin position="26"/>
        <end position="152"/>
    </location>
</feature>
<organism evidence="3 4">
    <name type="scientific">Sphaerisporangium rufum</name>
    <dbReference type="NCBI Taxonomy" id="1381558"/>
    <lineage>
        <taxon>Bacteria</taxon>
        <taxon>Bacillati</taxon>
        <taxon>Actinomycetota</taxon>
        <taxon>Actinomycetes</taxon>
        <taxon>Streptosporangiales</taxon>
        <taxon>Streptosporangiaceae</taxon>
        <taxon>Sphaerisporangium</taxon>
    </lineage>
</organism>
<feature type="region of interest" description="Disordered" evidence="1">
    <location>
        <begin position="113"/>
        <end position="133"/>
    </location>
</feature>
<dbReference type="RefSeq" id="WP_203989368.1">
    <property type="nucleotide sequence ID" value="NZ_BOOU01000058.1"/>
</dbReference>
<evidence type="ECO:0000313" key="4">
    <source>
        <dbReference type="Proteomes" id="UP000655287"/>
    </source>
</evidence>
<evidence type="ECO:0000313" key="3">
    <source>
        <dbReference type="EMBL" id="GII79403.1"/>
    </source>
</evidence>
<comment type="caution">
    <text evidence="3">The sequence shown here is derived from an EMBL/GenBank/DDBJ whole genome shotgun (WGS) entry which is preliminary data.</text>
</comment>
<dbReference type="Proteomes" id="UP000655287">
    <property type="component" value="Unassembled WGS sequence"/>
</dbReference>
<feature type="signal peptide" evidence="2">
    <location>
        <begin position="1"/>
        <end position="25"/>
    </location>
</feature>
<protein>
    <recommendedName>
        <fullName evidence="5">Lipoprotein</fullName>
    </recommendedName>
</protein>
<dbReference type="PROSITE" id="PS51257">
    <property type="entry name" value="PROKAR_LIPOPROTEIN"/>
    <property type="match status" value="1"/>
</dbReference>
<accession>A0A919R5B8</accession>
<gene>
    <name evidence="3" type="ORF">Sru01_43850</name>
</gene>
<keyword evidence="4" id="KW-1185">Reference proteome</keyword>